<evidence type="ECO:0000313" key="1">
    <source>
        <dbReference type="EMBL" id="EEX72281.1"/>
    </source>
</evidence>
<gene>
    <name evidence="1" type="ORF">GCWU000325_00743</name>
</gene>
<dbReference type="STRING" id="626522.GCWU000325_00743"/>
<comment type="caution">
    <text evidence="1">The sequence shown here is derived from an EMBL/GenBank/DDBJ whole genome shotgun (WGS) entry which is preliminary data.</text>
</comment>
<dbReference type="AlphaFoldDB" id="C9LEW2"/>
<name>C9LEW2_9BACT</name>
<reference evidence="1" key="1">
    <citation type="submission" date="2009-09" db="EMBL/GenBank/DDBJ databases">
        <authorList>
            <person name="Weinstock G."/>
            <person name="Sodergren E."/>
            <person name="Clifton S."/>
            <person name="Fulton L."/>
            <person name="Fulton B."/>
            <person name="Courtney L."/>
            <person name="Fronick C."/>
            <person name="Harrison M."/>
            <person name="Strong C."/>
            <person name="Farmer C."/>
            <person name="Delahaunty K."/>
            <person name="Markovic C."/>
            <person name="Hall O."/>
            <person name="Minx P."/>
            <person name="Tomlinson C."/>
            <person name="Mitreva M."/>
            <person name="Nelson J."/>
            <person name="Hou S."/>
            <person name="Wollam A."/>
            <person name="Pepin K.H."/>
            <person name="Johnson M."/>
            <person name="Bhonagiri V."/>
            <person name="Nash W.E."/>
            <person name="Warren W."/>
            <person name="Chinwalla A."/>
            <person name="Mardis E.R."/>
            <person name="Wilson R.K."/>
        </authorList>
    </citation>
    <scope>NUCLEOTIDE SEQUENCE [LARGE SCALE GENOMIC DNA]</scope>
    <source>
        <strain evidence="1">ATCC 51259</strain>
    </source>
</reference>
<sequence>MQKPKSRDLGQRCTAWRLILEKRKVGEKRAHPAYCAYAREVKPFLSRNEAFFITSANLCCRDKKLSCCAGSRLLRTARRKKVNIGVCLSRRHLRLSPRN</sequence>
<proteinExistence type="predicted"/>
<accession>C9LEW2</accession>
<keyword evidence="2" id="KW-1185">Reference proteome</keyword>
<dbReference type="EMBL" id="ACIJ02000016">
    <property type="protein sequence ID" value="EEX72281.1"/>
    <property type="molecule type" value="Genomic_DNA"/>
</dbReference>
<protein>
    <submittedName>
        <fullName evidence="1">Uncharacterized protein</fullName>
    </submittedName>
</protein>
<organism evidence="1 2">
    <name type="scientific">Alloprevotella tannerae ATCC 51259</name>
    <dbReference type="NCBI Taxonomy" id="626522"/>
    <lineage>
        <taxon>Bacteria</taxon>
        <taxon>Pseudomonadati</taxon>
        <taxon>Bacteroidota</taxon>
        <taxon>Bacteroidia</taxon>
        <taxon>Bacteroidales</taxon>
        <taxon>Prevotellaceae</taxon>
        <taxon>Alloprevotella</taxon>
    </lineage>
</organism>
<dbReference type="Proteomes" id="UP000003460">
    <property type="component" value="Unassembled WGS sequence"/>
</dbReference>
<dbReference type="HOGENOM" id="CLU_2317850_0_0_10"/>
<evidence type="ECO:0000313" key="2">
    <source>
        <dbReference type="Proteomes" id="UP000003460"/>
    </source>
</evidence>